<dbReference type="Pfam" id="PF18818">
    <property type="entry name" value="MPTase-PolyVal"/>
    <property type="match status" value="1"/>
</dbReference>
<dbReference type="PIRSF" id="PIRSF037112">
    <property type="entry name" value="Antirestriction_ArdC"/>
    <property type="match status" value="1"/>
</dbReference>
<dbReference type="AlphaFoldDB" id="A0AAP4D1I7"/>
<evidence type="ECO:0000313" key="4">
    <source>
        <dbReference type="Proteomes" id="UP001223214"/>
    </source>
</evidence>
<dbReference type="EMBL" id="JASSOM010000003">
    <property type="protein sequence ID" value="MDK9361960.1"/>
    <property type="molecule type" value="Genomic_DNA"/>
</dbReference>
<gene>
    <name evidence="3" type="ORF">QQF32_01915</name>
</gene>
<dbReference type="InterPro" id="IPR013610">
    <property type="entry name" value="ArdC_N"/>
</dbReference>
<keyword evidence="4" id="KW-1185">Reference proteome</keyword>
<evidence type="ECO:0000313" key="3">
    <source>
        <dbReference type="EMBL" id="MDK9361960.1"/>
    </source>
</evidence>
<sequence>MTSSASHTDIYQKVTDEIIEALEQGNPPWIRPWRDGEPVFPLNIASGRAYNGINIPLLWRSADKNGYENDRWLTFHQALQAGGNVRKGEKSTFATLYLPKERELLDKTGAPLLNDDGSPRVTQFALLKEFRLFNVAQCEGLPDAFLAPVVRMNTPLETAENIKTHSGVTVAHRQQNRAYYYPAQDRIMLPHPAQFPCQEDYYSTLLHELTHATGHQSRLSREGITSPTARFGNAHYAFEELVAEMGSAFLCAHTGIASRLQHASYIASWLKILREDNKAIIRASGQARQACEWLLKQAAEQPYRLSA</sequence>
<dbReference type="Proteomes" id="UP001223214">
    <property type="component" value="Unassembled WGS sequence"/>
</dbReference>
<evidence type="ECO:0000259" key="2">
    <source>
        <dbReference type="Pfam" id="PF18818"/>
    </source>
</evidence>
<evidence type="ECO:0000259" key="1">
    <source>
        <dbReference type="Pfam" id="PF08401"/>
    </source>
</evidence>
<dbReference type="InterPro" id="IPR017113">
    <property type="entry name" value="Antirestriction_ArdC"/>
</dbReference>
<accession>A0AAP4D1I7</accession>
<proteinExistence type="predicted"/>
<feature type="domain" description="N-terminal" evidence="1">
    <location>
        <begin position="9"/>
        <end position="133"/>
    </location>
</feature>
<feature type="domain" description="Polyvalent protein metallopeptidase" evidence="2">
    <location>
        <begin position="158"/>
        <end position="285"/>
    </location>
</feature>
<organism evidence="3 4">
    <name type="scientific">Lelliottia wanjuensis</name>
    <dbReference type="NCBI Taxonomy" id="3050585"/>
    <lineage>
        <taxon>Bacteria</taxon>
        <taxon>Pseudomonadati</taxon>
        <taxon>Pseudomonadota</taxon>
        <taxon>Gammaproteobacteria</taxon>
        <taxon>Enterobacterales</taxon>
        <taxon>Enterobacteriaceae</taxon>
        <taxon>Lelliottia</taxon>
    </lineage>
</organism>
<protein>
    <submittedName>
        <fullName evidence="3">Zincin-like metallopeptidase domain-containing protein</fullName>
    </submittedName>
</protein>
<comment type="caution">
    <text evidence="3">The sequence shown here is derived from an EMBL/GenBank/DDBJ whole genome shotgun (WGS) entry which is preliminary data.</text>
</comment>
<reference evidence="3 4" key="1">
    <citation type="submission" date="2023-06" db="EMBL/GenBank/DDBJ databases">
        <title>Identification and characterization of antibiotic-resistant Gram-negative bacteria.</title>
        <authorList>
            <person name="Cho G.-S."/>
            <person name="Lee J."/>
            <person name="Tai E."/>
            <person name="Jeong S."/>
            <person name="Kim I."/>
            <person name="Kim B.-E."/>
            <person name="Jeong M.-I."/>
            <person name="Oh K.-K."/>
            <person name="Franz C.M.A.P."/>
        </authorList>
    </citation>
    <scope>NUCLEOTIDE SEQUENCE [LARGE SCALE GENOMIC DNA]</scope>
    <source>
        <strain evidence="3 4">V106_12</strain>
    </source>
</reference>
<name>A0AAP4D1I7_9ENTR</name>
<dbReference type="RefSeq" id="WP_285149711.1">
    <property type="nucleotide sequence ID" value="NZ_JASSOM010000003.1"/>
</dbReference>
<dbReference type="InterPro" id="IPR041459">
    <property type="entry name" value="MPTase-PolyVal"/>
</dbReference>
<dbReference type="Pfam" id="PF08401">
    <property type="entry name" value="ArdcN"/>
    <property type="match status" value="1"/>
</dbReference>
<dbReference type="GO" id="GO:0003697">
    <property type="term" value="F:single-stranded DNA binding"/>
    <property type="evidence" value="ECO:0007669"/>
    <property type="project" value="InterPro"/>
</dbReference>